<dbReference type="Proteomes" id="UP000004810">
    <property type="component" value="Unassembled WGS sequence"/>
</dbReference>
<reference evidence="4" key="1">
    <citation type="submission" date="2012-08" db="EMBL/GenBank/DDBJ databases">
        <title>The Genome Sequence of Wuchereria bancrofti.</title>
        <authorList>
            <person name="Nutman T.B."/>
            <person name="Fink D.L."/>
            <person name="Russ C."/>
            <person name="Young S."/>
            <person name="Zeng Q."/>
            <person name="Koehrsen M."/>
            <person name="Alvarado L."/>
            <person name="Berlin A."/>
            <person name="Chapman S.B."/>
            <person name="Chen Z."/>
            <person name="Freedman E."/>
            <person name="Gellesch M."/>
            <person name="Goldberg J."/>
            <person name="Griggs A."/>
            <person name="Gujja S."/>
            <person name="Heilman E.R."/>
            <person name="Heiman D."/>
            <person name="Hepburn T."/>
            <person name="Howarth C."/>
            <person name="Jen D."/>
            <person name="Larson L."/>
            <person name="Lewis B."/>
            <person name="Mehta T."/>
            <person name="Park D."/>
            <person name="Pearson M."/>
            <person name="Roberts A."/>
            <person name="Saif S."/>
            <person name="Shea T."/>
            <person name="Shenoy N."/>
            <person name="Sisk P."/>
            <person name="Stolte C."/>
            <person name="Sykes S."/>
            <person name="Walk T."/>
            <person name="White J."/>
            <person name="Yandava C."/>
            <person name="Haas B."/>
            <person name="Henn M.R."/>
            <person name="Nusbaum C."/>
            <person name="Birren B."/>
        </authorList>
    </citation>
    <scope>NUCLEOTIDE SEQUENCE [LARGE SCALE GENOMIC DNA]</scope>
    <source>
        <strain evidence="4">NA</strain>
    </source>
</reference>
<accession>J9B5P8</accession>
<proteinExistence type="predicted"/>
<keyword evidence="1" id="KW-1133">Transmembrane helix</keyword>
<evidence type="ECO:0000313" key="4">
    <source>
        <dbReference type="Proteomes" id="UP000004810"/>
    </source>
</evidence>
<keyword evidence="1" id="KW-0812">Transmembrane</keyword>
<dbReference type="AlphaFoldDB" id="J9B5P8"/>
<evidence type="ECO:0000313" key="3">
    <source>
        <dbReference type="EMBL" id="EJW82360.1"/>
    </source>
</evidence>
<keyword evidence="2" id="KW-0732">Signal</keyword>
<dbReference type="EMBL" id="ADBV01002933">
    <property type="protein sequence ID" value="EJW82360.1"/>
    <property type="molecule type" value="Genomic_DNA"/>
</dbReference>
<protein>
    <submittedName>
        <fullName evidence="3">Uncharacterized protein</fullName>
    </submittedName>
</protein>
<keyword evidence="1" id="KW-0472">Membrane</keyword>
<feature type="chain" id="PRO_5003821833" evidence="2">
    <location>
        <begin position="25"/>
        <end position="183"/>
    </location>
</feature>
<feature type="signal peptide" evidence="2">
    <location>
        <begin position="1"/>
        <end position="24"/>
    </location>
</feature>
<evidence type="ECO:0000256" key="2">
    <source>
        <dbReference type="SAM" id="SignalP"/>
    </source>
</evidence>
<evidence type="ECO:0000256" key="1">
    <source>
        <dbReference type="SAM" id="Phobius"/>
    </source>
</evidence>
<name>J9B5P8_WUCBA</name>
<sequence length="183" mass="20909">MLNWFSHLTTFLFIFDNLLNVALIVECNDSIWDKRLHETTAGTTTTTTDSTTTTTDSTTTTITDSTTITTTDSTIITTISTNIITSTNFTKYERIGEMVSIDERRNDKNGIVKSDNKDEIRNETRKYLISTHQYSATTIITNQRNDMWDKLKKLSKSDTIIVTMIFILFIFLCSVFIALVMQK</sequence>
<comment type="caution">
    <text evidence="3">The sequence shown here is derived from an EMBL/GenBank/DDBJ whole genome shotgun (WGS) entry which is preliminary data.</text>
</comment>
<organism evidence="3 4">
    <name type="scientific">Wuchereria bancrofti</name>
    <dbReference type="NCBI Taxonomy" id="6293"/>
    <lineage>
        <taxon>Eukaryota</taxon>
        <taxon>Metazoa</taxon>
        <taxon>Ecdysozoa</taxon>
        <taxon>Nematoda</taxon>
        <taxon>Chromadorea</taxon>
        <taxon>Rhabditida</taxon>
        <taxon>Spirurina</taxon>
        <taxon>Spiruromorpha</taxon>
        <taxon>Filarioidea</taxon>
        <taxon>Onchocercidae</taxon>
        <taxon>Wuchereria</taxon>
    </lineage>
</organism>
<gene>
    <name evidence="3" type="ORF">WUBG_06729</name>
</gene>
<feature type="transmembrane region" description="Helical" evidence="1">
    <location>
        <begin position="160"/>
        <end position="181"/>
    </location>
</feature>